<proteinExistence type="predicted"/>
<dbReference type="Proteomes" id="UP000652013">
    <property type="component" value="Unassembled WGS sequence"/>
</dbReference>
<name>A0A8J3Y5C2_9ACTN</name>
<sequence>MDNATHARTTTALHLRAVASFAVSVTAVGIAVAYLPVSGWIRAFPALGLLYVVTSSFTLA</sequence>
<keyword evidence="4" id="KW-1185">Reference proteome</keyword>
<evidence type="ECO:0000313" key="4">
    <source>
        <dbReference type="Proteomes" id="UP000652013"/>
    </source>
</evidence>
<feature type="transmembrane region" description="Helical" evidence="1">
    <location>
        <begin position="12"/>
        <end position="34"/>
    </location>
</feature>
<evidence type="ECO:0000259" key="2">
    <source>
        <dbReference type="Pfam" id="PF05360"/>
    </source>
</evidence>
<evidence type="ECO:0000313" key="3">
    <source>
        <dbReference type="EMBL" id="GIJ01820.1"/>
    </source>
</evidence>
<organism evidence="3 4">
    <name type="scientific">Spirilliplanes yamanashiensis</name>
    <dbReference type="NCBI Taxonomy" id="42233"/>
    <lineage>
        <taxon>Bacteria</taxon>
        <taxon>Bacillati</taxon>
        <taxon>Actinomycetota</taxon>
        <taxon>Actinomycetes</taxon>
        <taxon>Micromonosporales</taxon>
        <taxon>Micromonosporaceae</taxon>
        <taxon>Spirilliplanes</taxon>
    </lineage>
</organism>
<dbReference type="Pfam" id="PF05360">
    <property type="entry name" value="YiaAB"/>
    <property type="match status" value="1"/>
</dbReference>
<gene>
    <name evidence="3" type="ORF">Sya03_11720</name>
</gene>
<evidence type="ECO:0000256" key="1">
    <source>
        <dbReference type="SAM" id="Phobius"/>
    </source>
</evidence>
<dbReference type="EMBL" id="BOOY01000006">
    <property type="protein sequence ID" value="GIJ01820.1"/>
    <property type="molecule type" value="Genomic_DNA"/>
</dbReference>
<protein>
    <recommendedName>
        <fullName evidence="2">YiaAB two helix domain-containing protein</fullName>
    </recommendedName>
</protein>
<dbReference type="AlphaFoldDB" id="A0A8J3Y5C2"/>
<keyword evidence="1" id="KW-1133">Transmembrane helix</keyword>
<comment type="caution">
    <text evidence="3">The sequence shown here is derived from an EMBL/GenBank/DDBJ whole genome shotgun (WGS) entry which is preliminary data.</text>
</comment>
<keyword evidence="1" id="KW-0472">Membrane</keyword>
<reference evidence="3" key="1">
    <citation type="submission" date="2021-01" db="EMBL/GenBank/DDBJ databases">
        <title>Whole genome shotgun sequence of Spirilliplanes yamanashiensis NBRC 15828.</title>
        <authorList>
            <person name="Komaki H."/>
            <person name="Tamura T."/>
        </authorList>
    </citation>
    <scope>NUCLEOTIDE SEQUENCE</scope>
    <source>
        <strain evidence="3">NBRC 15828</strain>
    </source>
</reference>
<accession>A0A8J3Y5C2</accession>
<keyword evidence="1" id="KW-0812">Transmembrane</keyword>
<feature type="transmembrane region" description="Helical" evidence="1">
    <location>
        <begin position="40"/>
        <end position="59"/>
    </location>
</feature>
<dbReference type="InterPro" id="IPR008024">
    <property type="entry name" value="YiaAB"/>
</dbReference>
<dbReference type="RefSeq" id="WP_239107140.1">
    <property type="nucleotide sequence ID" value="NZ_BAAAGJ010000005.1"/>
</dbReference>
<feature type="domain" description="YiaAB two helix" evidence="2">
    <location>
        <begin position="16"/>
        <end position="60"/>
    </location>
</feature>